<evidence type="ECO:0000256" key="3">
    <source>
        <dbReference type="ARBA" id="ARBA00022692"/>
    </source>
</evidence>
<accession>A0ABR0WYY2</accession>
<name>A0ABR0WYY2_REHGL</name>
<keyword evidence="3 7" id="KW-0812">Transmembrane</keyword>
<dbReference type="EMBL" id="JABTTQ020000006">
    <property type="protein sequence ID" value="KAK6152663.1"/>
    <property type="molecule type" value="Genomic_DNA"/>
</dbReference>
<dbReference type="PANTHER" id="PTHR31113:SF3">
    <property type="entry name" value="UPF0496 PROTEIN 1"/>
    <property type="match status" value="1"/>
</dbReference>
<feature type="compositionally biased region" description="Polar residues" evidence="6">
    <location>
        <begin position="1"/>
        <end position="15"/>
    </location>
</feature>
<evidence type="ECO:0000313" key="8">
    <source>
        <dbReference type="EMBL" id="KAK6152663.1"/>
    </source>
</evidence>
<evidence type="ECO:0000256" key="6">
    <source>
        <dbReference type="SAM" id="MobiDB-lite"/>
    </source>
</evidence>
<dbReference type="PANTHER" id="PTHR31113">
    <property type="entry name" value="UPF0496 PROTEIN 3-RELATED"/>
    <property type="match status" value="1"/>
</dbReference>
<dbReference type="Pfam" id="PF05055">
    <property type="entry name" value="DUF677"/>
    <property type="match status" value="1"/>
</dbReference>
<sequence length="413" mass="46210">MGSQISRANRSTSSRHPPPPLPAEPPARTFSNPNPNSNSNSDSQINPSDADMSSYEAACRSDPDLQSFDSSLQLRTSRAINSIAVGLEVRSLSLDSLSEVTECLLEMNQEVVKIFLQDKKDIWKNQELSDLVDDYFENSLLTMDFCTALDACLKRAGRIESIINVALRKFEEEHYSVTSEGSVKNYSRTLEELRNFKGASDPFTQEFFKIFSSIYSRQSLMLEKLQAKKRNLDKKLGKLKAWRKISMVIFVVTFASVLICSVVAAAVAAPPVVTALAAAAAVPLGSMGRWLNSLWKKCERDLRGQREIISSMQIGTYIVIKDLDNIRVLVDRFQIKIEDLLANADFAMSEDEAAVVTAVKEIREKADDFIKTIHDLSEHANKCTQETRMARTLILRRIINHPSGSNQDIGMFS</sequence>
<evidence type="ECO:0000313" key="9">
    <source>
        <dbReference type="Proteomes" id="UP001318860"/>
    </source>
</evidence>
<feature type="compositionally biased region" description="Pro residues" evidence="6">
    <location>
        <begin position="16"/>
        <end position="25"/>
    </location>
</feature>
<feature type="compositionally biased region" description="Low complexity" evidence="6">
    <location>
        <begin position="31"/>
        <end position="48"/>
    </location>
</feature>
<gene>
    <name evidence="8" type="ORF">DH2020_012302</name>
</gene>
<evidence type="ECO:0000256" key="1">
    <source>
        <dbReference type="ARBA" id="ARBA00004370"/>
    </source>
</evidence>
<comment type="similarity">
    <text evidence="2">Belongs to the UPF0496 family.</text>
</comment>
<evidence type="ECO:0000256" key="2">
    <source>
        <dbReference type="ARBA" id="ARBA00009074"/>
    </source>
</evidence>
<evidence type="ECO:0000256" key="7">
    <source>
        <dbReference type="SAM" id="Phobius"/>
    </source>
</evidence>
<evidence type="ECO:0000256" key="5">
    <source>
        <dbReference type="ARBA" id="ARBA00023136"/>
    </source>
</evidence>
<comment type="caution">
    <text evidence="8">The sequence shown here is derived from an EMBL/GenBank/DDBJ whole genome shotgun (WGS) entry which is preliminary data.</text>
</comment>
<keyword evidence="4 7" id="KW-1133">Transmembrane helix</keyword>
<keyword evidence="9" id="KW-1185">Reference proteome</keyword>
<feature type="transmembrane region" description="Helical" evidence="7">
    <location>
        <begin position="272"/>
        <end position="291"/>
    </location>
</feature>
<evidence type="ECO:0000256" key="4">
    <source>
        <dbReference type="ARBA" id="ARBA00022989"/>
    </source>
</evidence>
<feature type="region of interest" description="Disordered" evidence="6">
    <location>
        <begin position="1"/>
        <end position="54"/>
    </location>
</feature>
<keyword evidence="5 7" id="KW-0472">Membrane</keyword>
<feature type="transmembrane region" description="Helical" evidence="7">
    <location>
        <begin position="245"/>
        <end position="266"/>
    </location>
</feature>
<organism evidence="8 9">
    <name type="scientific">Rehmannia glutinosa</name>
    <name type="common">Chinese foxglove</name>
    <dbReference type="NCBI Taxonomy" id="99300"/>
    <lineage>
        <taxon>Eukaryota</taxon>
        <taxon>Viridiplantae</taxon>
        <taxon>Streptophyta</taxon>
        <taxon>Embryophyta</taxon>
        <taxon>Tracheophyta</taxon>
        <taxon>Spermatophyta</taxon>
        <taxon>Magnoliopsida</taxon>
        <taxon>eudicotyledons</taxon>
        <taxon>Gunneridae</taxon>
        <taxon>Pentapetalae</taxon>
        <taxon>asterids</taxon>
        <taxon>lamiids</taxon>
        <taxon>Lamiales</taxon>
        <taxon>Orobanchaceae</taxon>
        <taxon>Rehmannieae</taxon>
        <taxon>Rehmannia</taxon>
    </lineage>
</organism>
<comment type="subcellular location">
    <subcellularLocation>
        <location evidence="1">Membrane</location>
    </subcellularLocation>
</comment>
<protein>
    <submittedName>
        <fullName evidence="8">Uncharacterized protein</fullName>
    </submittedName>
</protein>
<reference evidence="8 9" key="1">
    <citation type="journal article" date="2021" name="Comput. Struct. Biotechnol. J.">
        <title>De novo genome assembly of the potent medicinal plant Rehmannia glutinosa using nanopore technology.</title>
        <authorList>
            <person name="Ma L."/>
            <person name="Dong C."/>
            <person name="Song C."/>
            <person name="Wang X."/>
            <person name="Zheng X."/>
            <person name="Niu Y."/>
            <person name="Chen S."/>
            <person name="Feng W."/>
        </authorList>
    </citation>
    <scope>NUCLEOTIDE SEQUENCE [LARGE SCALE GENOMIC DNA]</scope>
    <source>
        <strain evidence="8">DH-2019</strain>
    </source>
</reference>
<dbReference type="Proteomes" id="UP001318860">
    <property type="component" value="Unassembled WGS sequence"/>
</dbReference>
<dbReference type="InterPro" id="IPR007749">
    <property type="entry name" value="DUF677"/>
</dbReference>
<proteinExistence type="inferred from homology"/>